<dbReference type="EMBL" id="CP018335">
    <property type="protein sequence ID" value="APM39657.1"/>
    <property type="molecule type" value="Genomic_DNA"/>
</dbReference>
<gene>
    <name evidence="1" type="ORF">BS101_13360</name>
</gene>
<organism evidence="1 2">
    <name type="scientific">Clostridium kluyveri</name>
    <dbReference type="NCBI Taxonomy" id="1534"/>
    <lineage>
        <taxon>Bacteria</taxon>
        <taxon>Bacillati</taxon>
        <taxon>Bacillota</taxon>
        <taxon>Clostridia</taxon>
        <taxon>Eubacteriales</taxon>
        <taxon>Clostridiaceae</taxon>
        <taxon>Clostridium</taxon>
    </lineage>
</organism>
<dbReference type="Proteomes" id="UP000184604">
    <property type="component" value="Chromosome"/>
</dbReference>
<proteinExistence type="predicted"/>
<evidence type="ECO:0000313" key="1">
    <source>
        <dbReference type="EMBL" id="APM39657.1"/>
    </source>
</evidence>
<name>A0A1L5F9L2_CLOKL</name>
<protein>
    <submittedName>
        <fullName evidence="1">Uncharacterized protein</fullName>
    </submittedName>
</protein>
<dbReference type="AlphaFoldDB" id="A0A1L5F9L2"/>
<reference evidence="1 2" key="1">
    <citation type="submission" date="2016-12" db="EMBL/GenBank/DDBJ databases">
        <title>Complete genome sequence of Clostridium kluyveri JZZ isolated from the pit mud of a Chinese flavor liquor-making factory.</title>
        <authorList>
            <person name="Wang Y."/>
        </authorList>
    </citation>
    <scope>NUCLEOTIDE SEQUENCE [LARGE SCALE GENOMIC DNA]</scope>
    <source>
        <strain evidence="1 2">JZZ</strain>
    </source>
</reference>
<dbReference type="OrthoDB" id="1917674at2"/>
<sequence>MSLITQQCHKELISTLNELKTIIEEMRKVSSEQILTWHKEEVNDWLDFLEKHTDKEELRSLEVEVGDRFFYKYNVRIEPVNLDKQRLNVFQKFINQINNALK</sequence>
<dbReference type="RefSeq" id="WP_073539274.1">
    <property type="nucleotide sequence ID" value="NZ_CP018335.1"/>
</dbReference>
<evidence type="ECO:0000313" key="2">
    <source>
        <dbReference type="Proteomes" id="UP000184604"/>
    </source>
</evidence>
<accession>A0A1L5F9L2</accession>